<dbReference type="AlphaFoldDB" id="A0A841E3J4"/>
<evidence type="ECO:0000256" key="6">
    <source>
        <dbReference type="SAM" id="MobiDB-lite"/>
    </source>
</evidence>
<evidence type="ECO:0000256" key="4">
    <source>
        <dbReference type="ARBA" id="ARBA00022679"/>
    </source>
</evidence>
<dbReference type="InterPro" id="IPR003594">
    <property type="entry name" value="HATPase_dom"/>
</dbReference>
<name>A0A841E3J4_9ACTN</name>
<dbReference type="PANTHER" id="PTHR45436">
    <property type="entry name" value="SENSOR HISTIDINE KINASE YKOH"/>
    <property type="match status" value="1"/>
</dbReference>
<keyword evidence="3" id="KW-0597">Phosphoprotein</keyword>
<organism evidence="8 9">
    <name type="scientific">Streptomonospora salina</name>
    <dbReference type="NCBI Taxonomy" id="104205"/>
    <lineage>
        <taxon>Bacteria</taxon>
        <taxon>Bacillati</taxon>
        <taxon>Actinomycetota</taxon>
        <taxon>Actinomycetes</taxon>
        <taxon>Streptosporangiales</taxon>
        <taxon>Nocardiopsidaceae</taxon>
        <taxon>Streptomonospora</taxon>
    </lineage>
</organism>
<feature type="compositionally biased region" description="Gly residues" evidence="6">
    <location>
        <begin position="754"/>
        <end position="765"/>
    </location>
</feature>
<comment type="caution">
    <text evidence="8">The sequence shown here is derived from an EMBL/GenBank/DDBJ whole genome shotgun (WGS) entry which is preliminary data.</text>
</comment>
<dbReference type="PANTHER" id="PTHR45436:SF5">
    <property type="entry name" value="SENSOR HISTIDINE KINASE TRCS"/>
    <property type="match status" value="1"/>
</dbReference>
<keyword evidence="5 8" id="KW-0418">Kinase</keyword>
<evidence type="ECO:0000256" key="3">
    <source>
        <dbReference type="ARBA" id="ARBA00022553"/>
    </source>
</evidence>
<evidence type="ECO:0000256" key="5">
    <source>
        <dbReference type="ARBA" id="ARBA00022777"/>
    </source>
</evidence>
<feature type="compositionally biased region" description="Low complexity" evidence="6">
    <location>
        <begin position="793"/>
        <end position="804"/>
    </location>
</feature>
<feature type="compositionally biased region" description="Basic and acidic residues" evidence="6">
    <location>
        <begin position="914"/>
        <end position="927"/>
    </location>
</feature>
<dbReference type="Pfam" id="PF08376">
    <property type="entry name" value="NIT"/>
    <property type="match status" value="1"/>
</dbReference>
<evidence type="ECO:0000259" key="7">
    <source>
        <dbReference type="SMART" id="SM00387"/>
    </source>
</evidence>
<dbReference type="GO" id="GO:0000160">
    <property type="term" value="P:phosphorelay signal transduction system"/>
    <property type="evidence" value="ECO:0007669"/>
    <property type="project" value="TreeGrafter"/>
</dbReference>
<dbReference type="SUPFAM" id="SSF55874">
    <property type="entry name" value="ATPase domain of HSP90 chaperone/DNA topoisomerase II/histidine kinase"/>
    <property type="match status" value="1"/>
</dbReference>
<dbReference type="SMART" id="SM00387">
    <property type="entry name" value="HATPase_c"/>
    <property type="match status" value="1"/>
</dbReference>
<evidence type="ECO:0000313" key="8">
    <source>
        <dbReference type="EMBL" id="MBB5997606.1"/>
    </source>
</evidence>
<protein>
    <recommendedName>
        <fullName evidence="2">histidine kinase</fullName>
        <ecNumber evidence="2">2.7.13.3</ecNumber>
    </recommendedName>
</protein>
<evidence type="ECO:0000313" key="9">
    <source>
        <dbReference type="Proteomes" id="UP000578077"/>
    </source>
</evidence>
<feature type="domain" description="Histidine kinase/HSP90-like ATPase" evidence="7">
    <location>
        <begin position="531"/>
        <end position="643"/>
    </location>
</feature>
<dbReference type="RefSeq" id="WP_184633847.1">
    <property type="nucleotide sequence ID" value="NZ_BAABKT010000005.1"/>
</dbReference>
<feature type="compositionally biased region" description="Gly residues" evidence="6">
    <location>
        <begin position="676"/>
        <end position="686"/>
    </location>
</feature>
<dbReference type="InterPro" id="IPR013587">
    <property type="entry name" value="Nitrate/nitrite_sensing"/>
</dbReference>
<feature type="compositionally biased region" description="Polar residues" evidence="6">
    <location>
        <begin position="898"/>
        <end position="909"/>
    </location>
</feature>
<keyword evidence="4" id="KW-0808">Transferase</keyword>
<dbReference type="CDD" id="cd00075">
    <property type="entry name" value="HATPase"/>
    <property type="match status" value="1"/>
</dbReference>
<dbReference type="Proteomes" id="UP000578077">
    <property type="component" value="Unassembled WGS sequence"/>
</dbReference>
<dbReference type="InterPro" id="IPR050428">
    <property type="entry name" value="TCS_sensor_his_kinase"/>
</dbReference>
<dbReference type="InterPro" id="IPR036890">
    <property type="entry name" value="HATPase_C_sf"/>
</dbReference>
<comment type="catalytic activity">
    <reaction evidence="1">
        <text>ATP + protein L-histidine = ADP + protein N-phospho-L-histidine.</text>
        <dbReference type="EC" id="2.7.13.3"/>
    </reaction>
</comment>
<proteinExistence type="predicted"/>
<sequence>MQPAKSKRTTSIRRRSRRAVLLPSAAFIALWLAISGYLGWEAFAASAQAQAADELSTPAAVSLAAVMDERSRTVAYLERPDENREQLVEARQASDEQTGTVFDGFEKYRDYAPGAVQERMAEFEAQYRSIDDIRSEVDEGTASRSEVLTDYNRVMTAAADLFGTQARDSLEPDSISSGVTATDTFRVVDLLSQSDAQLTRSFASGELTHDDQQEFTRLTSSYHSTLEDLRGFLSPEQRTELDTLLESDDYKRLVAMEGRIVDHDPQILMDPITGEHSRDTSVPMEQDEWEAAYTPVKEKLTEIGAAEASHSASVQSGTATRSLLIATVGTLGVALVGFLAISTAVGTTNRVVSRLVRLHDETDHRANELLPDLVERLRRNEPVDTAEAIPPLTTGTDEIGEVAESFDKAQRFAVDAAVRQAELAHGINRVFLSIAHRSQTLIHRQLRLLDRMEREQEDPQELTDLFKLDHLATRSRRNAENLLILGGETPGRTFHKPMPLVDVLRGAVSESGEYSRIERHQVAQVALKGPAIADVIHLVAELLDNATTFSPPQSKVRLSSEQVPNGVVVEIEDRGLGMQEDELAAANEILANPPEFDVMRLNEKMRLGLFVVSRLAKRHEIGVQLRPSPYGGVQAIVLLPSVLIHDGSLPASAFDTTGERPRVVAPEPARITGAATGSGSGSGGDPAGDAPVADEPGGDGADLPAPAPAGDALSPDPSASAPDGSGDAPADRDDRTPSGLPRRGRTRADAGARAGSGTGAVGGDGADAPTGPPGNPGDPGIPGDPGTPGDPGPGTHAEPSAAPAAEPPAAEPSPDGGGDAPGTQPAPEPAPSPDGGAADPAEPERAAEPATDEYGRPLLPKRSPQTNLAPQLYETPSAPDSGAAPQQSEGGEDRSTRLRQNMSAFQQGTRRGRHEGQQRQNDTDKDS</sequence>
<reference evidence="8 9" key="1">
    <citation type="submission" date="2020-08" db="EMBL/GenBank/DDBJ databases">
        <title>Sequencing the genomes of 1000 actinobacteria strains.</title>
        <authorList>
            <person name="Klenk H.-P."/>
        </authorList>
    </citation>
    <scope>NUCLEOTIDE SEQUENCE [LARGE SCALE GENOMIC DNA]</scope>
    <source>
        <strain evidence="8 9">DSM 44593</strain>
    </source>
</reference>
<dbReference type="GO" id="GO:0004673">
    <property type="term" value="F:protein histidine kinase activity"/>
    <property type="evidence" value="ECO:0007669"/>
    <property type="project" value="UniProtKB-EC"/>
</dbReference>
<accession>A0A841E3J4</accession>
<evidence type="ECO:0000256" key="1">
    <source>
        <dbReference type="ARBA" id="ARBA00000085"/>
    </source>
</evidence>
<keyword evidence="9" id="KW-1185">Reference proteome</keyword>
<feature type="compositionally biased region" description="Low complexity" evidence="6">
    <location>
        <begin position="687"/>
        <end position="728"/>
    </location>
</feature>
<dbReference type="EC" id="2.7.13.3" evidence="2"/>
<gene>
    <name evidence="8" type="ORF">HNR25_001357</name>
</gene>
<feature type="region of interest" description="Disordered" evidence="6">
    <location>
        <begin position="651"/>
        <end position="927"/>
    </location>
</feature>
<evidence type="ECO:0000256" key="2">
    <source>
        <dbReference type="ARBA" id="ARBA00012438"/>
    </source>
</evidence>
<dbReference type="EMBL" id="JACHLY010000001">
    <property type="protein sequence ID" value="MBB5997606.1"/>
    <property type="molecule type" value="Genomic_DNA"/>
</dbReference>
<dbReference type="Pfam" id="PF02518">
    <property type="entry name" value="HATPase_c"/>
    <property type="match status" value="1"/>
</dbReference>
<dbReference type="Gene3D" id="3.30.565.10">
    <property type="entry name" value="Histidine kinase-like ATPase, C-terminal domain"/>
    <property type="match status" value="1"/>
</dbReference>
<dbReference type="GO" id="GO:0005886">
    <property type="term" value="C:plasma membrane"/>
    <property type="evidence" value="ECO:0007669"/>
    <property type="project" value="TreeGrafter"/>
</dbReference>